<sequence length="177" mass="19465">MQKKTKLISAILASTALLLTLAPQGEPMAQEAPLSIFLLRRPCVNTGIGNWLRRTEDVSVGKAVYTSRLFMGPGNRAASMTCRLQPNDGGVIFQRLKLSFGMRDNDKGSPSVNVNVYLDGQRAEARTVSPGQGEVVTLDVTPTSNVAIETVCSNQSRYCDRVYFWEAELEYPPIPQK</sequence>
<proteinExistence type="predicted"/>
<name>K9WCY2_9CYAN</name>
<dbReference type="OrthoDB" id="462638at2"/>
<reference evidence="2 3" key="1">
    <citation type="submission" date="2012-06" db="EMBL/GenBank/DDBJ databases">
        <title>Finished chromosome of genome of Microcoleus sp. PCC 7113.</title>
        <authorList>
            <consortium name="US DOE Joint Genome Institute"/>
            <person name="Gugger M."/>
            <person name="Coursin T."/>
            <person name="Rippka R."/>
            <person name="Tandeau De Marsac N."/>
            <person name="Huntemann M."/>
            <person name="Wei C.-L."/>
            <person name="Han J."/>
            <person name="Detter J.C."/>
            <person name="Han C."/>
            <person name="Tapia R."/>
            <person name="Chen A."/>
            <person name="Kyrpides N."/>
            <person name="Mavromatis K."/>
            <person name="Markowitz V."/>
            <person name="Szeto E."/>
            <person name="Ivanova N."/>
            <person name="Pagani I."/>
            <person name="Pati A."/>
            <person name="Goodwin L."/>
            <person name="Nordberg H.P."/>
            <person name="Cantor M.N."/>
            <person name="Hua S.X."/>
            <person name="Woyke T."/>
            <person name="Kerfeld C.A."/>
        </authorList>
    </citation>
    <scope>NUCLEOTIDE SEQUENCE [LARGE SCALE GENOMIC DNA]</scope>
    <source>
        <strain evidence="2 3">PCC 7113</strain>
    </source>
</reference>
<evidence type="ECO:0000313" key="3">
    <source>
        <dbReference type="Proteomes" id="UP000010471"/>
    </source>
</evidence>
<gene>
    <name evidence="2" type="ORF">Mic7113_1526</name>
</gene>
<organism evidence="2 3">
    <name type="scientific">Allocoleopsis franciscana PCC 7113</name>
    <dbReference type="NCBI Taxonomy" id="1173027"/>
    <lineage>
        <taxon>Bacteria</taxon>
        <taxon>Bacillati</taxon>
        <taxon>Cyanobacteriota</taxon>
        <taxon>Cyanophyceae</taxon>
        <taxon>Coleofasciculales</taxon>
        <taxon>Coleofasciculaceae</taxon>
        <taxon>Allocoleopsis</taxon>
        <taxon>Allocoleopsis franciscana</taxon>
    </lineage>
</organism>
<feature type="chain" id="PRO_5003938035" description="Glycosyl hydrolase family 98 putative carbohydrate-binding module domain-containing protein" evidence="1">
    <location>
        <begin position="26"/>
        <end position="177"/>
    </location>
</feature>
<dbReference type="KEGG" id="mic:Mic7113_1526"/>
<feature type="signal peptide" evidence="1">
    <location>
        <begin position="1"/>
        <end position="25"/>
    </location>
</feature>
<dbReference type="Proteomes" id="UP000010471">
    <property type="component" value="Chromosome"/>
</dbReference>
<evidence type="ECO:0000313" key="2">
    <source>
        <dbReference type="EMBL" id="AFZ17402.1"/>
    </source>
</evidence>
<dbReference type="EMBL" id="CP003630">
    <property type="protein sequence ID" value="AFZ17402.1"/>
    <property type="molecule type" value="Genomic_DNA"/>
</dbReference>
<keyword evidence="3" id="KW-1185">Reference proteome</keyword>
<dbReference type="eggNOG" id="ENOG5033WYR">
    <property type="taxonomic scope" value="Bacteria"/>
</dbReference>
<accession>K9WCY2</accession>
<dbReference type="RefSeq" id="WP_015181558.1">
    <property type="nucleotide sequence ID" value="NC_019738.1"/>
</dbReference>
<dbReference type="AlphaFoldDB" id="K9WCY2"/>
<dbReference type="HOGENOM" id="CLU_113309_0_0_3"/>
<evidence type="ECO:0000256" key="1">
    <source>
        <dbReference type="SAM" id="SignalP"/>
    </source>
</evidence>
<dbReference type="STRING" id="1173027.Mic7113_1526"/>
<protein>
    <recommendedName>
        <fullName evidence="4">Glycosyl hydrolase family 98 putative carbohydrate-binding module domain-containing protein</fullName>
    </recommendedName>
</protein>
<keyword evidence="1" id="KW-0732">Signal</keyword>
<evidence type="ECO:0008006" key="4">
    <source>
        <dbReference type="Google" id="ProtNLM"/>
    </source>
</evidence>